<protein>
    <submittedName>
        <fullName evidence="2">Uncharacterized protein</fullName>
    </submittedName>
</protein>
<sequence length="251" mass="28709">MQIKTGFLSLLFLVPLALGSPIQTCANELQAFQSQVSPVDASTMKALDDSHITTPSNVFWVRCDGRARKCFAQVKGYRGRRWRATWRLRSYRRRGRFEEVEGFDDDLDFYTLPPLLNLRSISCDPQRRLCSGRMQRGGAVATWSAVKQTRRWLSPPTSDGVAEGDVDDEVEFQDNTEGEDFLDSEELFEEGLEGDNENDDYESGDTLLLDADPFRPIGIRNGGLECNRRRKQCRAQLLRRGFAMQWNIRVN</sequence>
<evidence type="ECO:0000313" key="2">
    <source>
        <dbReference type="EMBL" id="KAF5318805.1"/>
    </source>
</evidence>
<organism evidence="2 3">
    <name type="scientific">Psilocybe cf. subviscida</name>
    <dbReference type="NCBI Taxonomy" id="2480587"/>
    <lineage>
        <taxon>Eukaryota</taxon>
        <taxon>Fungi</taxon>
        <taxon>Dikarya</taxon>
        <taxon>Basidiomycota</taxon>
        <taxon>Agaricomycotina</taxon>
        <taxon>Agaricomycetes</taxon>
        <taxon>Agaricomycetidae</taxon>
        <taxon>Agaricales</taxon>
        <taxon>Agaricineae</taxon>
        <taxon>Strophariaceae</taxon>
        <taxon>Psilocybe</taxon>
    </lineage>
</organism>
<keyword evidence="1" id="KW-0732">Signal</keyword>
<dbReference type="AlphaFoldDB" id="A0A8H5EZX9"/>
<comment type="caution">
    <text evidence="2">The sequence shown here is derived from an EMBL/GenBank/DDBJ whole genome shotgun (WGS) entry which is preliminary data.</text>
</comment>
<proteinExistence type="predicted"/>
<feature type="signal peptide" evidence="1">
    <location>
        <begin position="1"/>
        <end position="19"/>
    </location>
</feature>
<feature type="chain" id="PRO_5034157159" evidence="1">
    <location>
        <begin position="20"/>
        <end position="251"/>
    </location>
</feature>
<keyword evidence="3" id="KW-1185">Reference proteome</keyword>
<accession>A0A8H5EZX9</accession>
<reference evidence="2 3" key="1">
    <citation type="journal article" date="2020" name="ISME J.">
        <title>Uncovering the hidden diversity of litter-decomposition mechanisms in mushroom-forming fungi.</title>
        <authorList>
            <person name="Floudas D."/>
            <person name="Bentzer J."/>
            <person name="Ahren D."/>
            <person name="Johansson T."/>
            <person name="Persson P."/>
            <person name="Tunlid A."/>
        </authorList>
    </citation>
    <scope>NUCLEOTIDE SEQUENCE [LARGE SCALE GENOMIC DNA]</scope>
    <source>
        <strain evidence="2 3">CBS 101986</strain>
    </source>
</reference>
<dbReference type="Proteomes" id="UP000567179">
    <property type="component" value="Unassembled WGS sequence"/>
</dbReference>
<evidence type="ECO:0000256" key="1">
    <source>
        <dbReference type="SAM" id="SignalP"/>
    </source>
</evidence>
<evidence type="ECO:0000313" key="3">
    <source>
        <dbReference type="Proteomes" id="UP000567179"/>
    </source>
</evidence>
<dbReference type="EMBL" id="JAACJJ010000030">
    <property type="protein sequence ID" value="KAF5318805.1"/>
    <property type="molecule type" value="Genomic_DNA"/>
</dbReference>
<name>A0A8H5EZX9_9AGAR</name>
<gene>
    <name evidence="2" type="ORF">D9619_010869</name>
</gene>